<proteinExistence type="predicted"/>
<organism evidence="1 2">
    <name type="scientific">Ameca splendens</name>
    <dbReference type="NCBI Taxonomy" id="208324"/>
    <lineage>
        <taxon>Eukaryota</taxon>
        <taxon>Metazoa</taxon>
        <taxon>Chordata</taxon>
        <taxon>Craniata</taxon>
        <taxon>Vertebrata</taxon>
        <taxon>Euteleostomi</taxon>
        <taxon>Actinopterygii</taxon>
        <taxon>Neopterygii</taxon>
        <taxon>Teleostei</taxon>
        <taxon>Neoteleostei</taxon>
        <taxon>Acanthomorphata</taxon>
        <taxon>Ovalentaria</taxon>
        <taxon>Atherinomorphae</taxon>
        <taxon>Cyprinodontiformes</taxon>
        <taxon>Goodeidae</taxon>
        <taxon>Ameca</taxon>
    </lineage>
</organism>
<protein>
    <recommendedName>
        <fullName evidence="3">Secreted protein</fullName>
    </recommendedName>
</protein>
<evidence type="ECO:0000313" key="2">
    <source>
        <dbReference type="Proteomes" id="UP001469553"/>
    </source>
</evidence>
<sequence>MLQQKSRLIRPGNVVLTGVAPGVVFCCCSPSASRFDVLCVQRCSSACLGCNEWLFELLLPFYQLEPVWPFSSDLKAFAPTGLPLTGYFLFFRPFSVNPRDRRA</sequence>
<evidence type="ECO:0008006" key="3">
    <source>
        <dbReference type="Google" id="ProtNLM"/>
    </source>
</evidence>
<accession>A0ABV0ZSL3</accession>
<gene>
    <name evidence="1" type="ORF">AMECASPLE_034357</name>
</gene>
<keyword evidence="2" id="KW-1185">Reference proteome</keyword>
<name>A0ABV0ZSL3_9TELE</name>
<evidence type="ECO:0000313" key="1">
    <source>
        <dbReference type="EMBL" id="MEQ2309026.1"/>
    </source>
</evidence>
<comment type="caution">
    <text evidence="1">The sequence shown here is derived from an EMBL/GenBank/DDBJ whole genome shotgun (WGS) entry which is preliminary data.</text>
</comment>
<dbReference type="EMBL" id="JAHRIP010070678">
    <property type="protein sequence ID" value="MEQ2309026.1"/>
    <property type="molecule type" value="Genomic_DNA"/>
</dbReference>
<reference evidence="1 2" key="1">
    <citation type="submission" date="2021-06" db="EMBL/GenBank/DDBJ databases">
        <authorList>
            <person name="Palmer J.M."/>
        </authorList>
    </citation>
    <scope>NUCLEOTIDE SEQUENCE [LARGE SCALE GENOMIC DNA]</scope>
    <source>
        <strain evidence="1 2">AS_MEX2019</strain>
        <tissue evidence="1">Muscle</tissue>
    </source>
</reference>
<dbReference type="Proteomes" id="UP001469553">
    <property type="component" value="Unassembled WGS sequence"/>
</dbReference>